<evidence type="ECO:0000313" key="12">
    <source>
        <dbReference type="Proteomes" id="UP000440614"/>
    </source>
</evidence>
<dbReference type="Proteomes" id="UP001162960">
    <property type="component" value="Chromosome"/>
</dbReference>
<evidence type="ECO:0000313" key="13">
    <source>
        <dbReference type="Proteomes" id="UP000500882"/>
    </source>
</evidence>
<evidence type="ECO:0000313" key="10">
    <source>
        <dbReference type="Proteomes" id="UP000436825"/>
    </source>
</evidence>
<sequence>MSTEILVDTVTTTTDSCQMVATETTLQVTAATKSDNQTTANEAYTAVPPRRTFNEQKPFVFSIVGFAVVYIAALVIGRIIKMRMPHHS</sequence>
<dbReference type="Proteomes" id="UP000436858">
    <property type="component" value="Unassembled WGS sequence"/>
</dbReference>
<dbReference type="GeneID" id="60926450"/>
<evidence type="ECO:0000313" key="5">
    <source>
        <dbReference type="EMBL" id="KAB4479720.1"/>
    </source>
</evidence>
<dbReference type="AlphaFoldDB" id="A0A0P0EZA2"/>
<dbReference type="RefSeq" id="WP_008763051.1">
    <property type="nucleotide sequence ID" value="NZ_AP022660.1"/>
</dbReference>
<evidence type="ECO:0000313" key="8">
    <source>
        <dbReference type="EMBL" id="UYU92961.1"/>
    </source>
</evidence>
<dbReference type="Proteomes" id="UP000440614">
    <property type="component" value="Unassembled WGS sequence"/>
</dbReference>
<dbReference type="EMBL" id="WCRW01000005">
    <property type="protein sequence ID" value="KAB4456689.1"/>
    <property type="molecule type" value="Genomic_DNA"/>
</dbReference>
<dbReference type="Proteomes" id="UP000500882">
    <property type="component" value="Chromosome"/>
</dbReference>
<dbReference type="Proteomes" id="UP001156218">
    <property type="component" value="Chromosome"/>
</dbReference>
<evidence type="ECO:0000313" key="3">
    <source>
        <dbReference type="EMBL" id="KAB4313354.1"/>
    </source>
</evidence>
<dbReference type="EMBL" id="QSJP01000007">
    <property type="protein sequence ID" value="RHD88502.1"/>
    <property type="molecule type" value="Genomic_DNA"/>
</dbReference>
<accession>A0A0P0EZA2</accession>
<evidence type="ECO:0000313" key="14">
    <source>
        <dbReference type="Proteomes" id="UP001156218"/>
    </source>
</evidence>
<dbReference type="KEGG" id="btho:Btheta7330_01988"/>
<proteinExistence type="predicted"/>
<reference evidence="10 11" key="2">
    <citation type="journal article" date="2019" name="Nat. Med.">
        <title>A library of human gut bacterial isolates paired with longitudinal multiomics data enables mechanistic microbiome research.</title>
        <authorList>
            <person name="Poyet M."/>
            <person name="Groussin M."/>
            <person name="Gibbons S.M."/>
            <person name="Avila-Pacheco J."/>
            <person name="Jiang X."/>
            <person name="Kearney S.M."/>
            <person name="Perrotta A.R."/>
            <person name="Berdy B."/>
            <person name="Zhao S."/>
            <person name="Lieberman T.D."/>
            <person name="Swanson P.K."/>
            <person name="Smith M."/>
            <person name="Roesemann S."/>
            <person name="Alexander J.E."/>
            <person name="Rich S.A."/>
            <person name="Livny J."/>
            <person name="Vlamakis H."/>
            <person name="Clish C."/>
            <person name="Bullock K."/>
            <person name="Deik A."/>
            <person name="Scott J."/>
            <person name="Pierce K.A."/>
            <person name="Xavier R.J."/>
            <person name="Alm E.J."/>
        </authorList>
    </citation>
    <scope>NUCLEOTIDE SEQUENCE [LARGE SCALE GENOMIC DNA]</scope>
    <source>
        <strain evidence="4 10">BIOML-A160</strain>
        <strain evidence="5 11">BIOML-A162</strain>
        <strain evidence="3 12">BIOML-A188</strain>
    </source>
</reference>
<dbReference type="EMBL" id="AP022660">
    <property type="protein sequence ID" value="BCA50634.1"/>
    <property type="molecule type" value="Genomic_DNA"/>
</dbReference>
<evidence type="ECO:0000313" key="4">
    <source>
        <dbReference type="EMBL" id="KAB4456689.1"/>
    </source>
</evidence>
<name>A0A0P0EZA2_BACT4</name>
<evidence type="ECO:0000313" key="11">
    <source>
        <dbReference type="Proteomes" id="UP000436858"/>
    </source>
</evidence>
<dbReference type="Proteomes" id="UP000284785">
    <property type="component" value="Unassembled WGS sequence"/>
</dbReference>
<dbReference type="OMA" id="QMVATET"/>
<reference evidence="2 13" key="3">
    <citation type="submission" date="2020-02" db="EMBL/GenBank/DDBJ databases">
        <title>Whole-genome sequencing and comparative analysis of the genomes of Bacteroides thetaiotaomicron and Escherichia coli isolated from a healthy resident in Vietnam.</title>
        <authorList>
            <person name="Mohsin M."/>
            <person name="Tanaka K."/>
            <person name="Kawahara R."/>
            <person name="Kondo S."/>
            <person name="Noguchi H."/>
            <person name="Motooka D."/>
            <person name="Nakamura S."/>
            <person name="Khong D.T."/>
            <person name="Nguyen T.N."/>
            <person name="Tran H.T."/>
            <person name="Yamamoto Y."/>
        </authorList>
    </citation>
    <scope>NUCLEOTIDE SEQUENCE [LARGE SCALE GENOMIC DNA]</scope>
    <source>
        <strain evidence="2 13">F9-2</strain>
    </source>
</reference>
<reference evidence="6 9" key="1">
    <citation type="submission" date="2018-08" db="EMBL/GenBank/DDBJ databases">
        <title>A genome reference for cultivated species of the human gut microbiota.</title>
        <authorList>
            <person name="Zou Y."/>
            <person name="Xue W."/>
            <person name="Luo G."/>
        </authorList>
    </citation>
    <scope>NUCLEOTIDE SEQUENCE [LARGE SCALE GENOMIC DNA]</scope>
    <source>
        <strain evidence="6 9">AM30-26</strain>
    </source>
</reference>
<dbReference type="EMBL" id="WCRY01000017">
    <property type="protein sequence ID" value="KAB4479720.1"/>
    <property type="molecule type" value="Genomic_DNA"/>
</dbReference>
<keyword evidence="1" id="KW-0472">Membrane</keyword>
<dbReference type="EMBL" id="CP083685">
    <property type="protein sequence ID" value="UYU92961.1"/>
    <property type="molecule type" value="Genomic_DNA"/>
</dbReference>
<organism evidence="4 10">
    <name type="scientific">Bacteroides thetaiotaomicron</name>
    <dbReference type="NCBI Taxonomy" id="818"/>
    <lineage>
        <taxon>Bacteria</taxon>
        <taxon>Pseudomonadati</taxon>
        <taxon>Bacteroidota</taxon>
        <taxon>Bacteroidia</taxon>
        <taxon>Bacteroidales</taxon>
        <taxon>Bacteroidaceae</taxon>
        <taxon>Bacteroides</taxon>
    </lineage>
</organism>
<evidence type="ECO:0000313" key="6">
    <source>
        <dbReference type="EMBL" id="RHD88502.1"/>
    </source>
</evidence>
<protein>
    <submittedName>
        <fullName evidence="4">Uncharacterized protein</fullName>
    </submittedName>
</protein>
<evidence type="ECO:0000313" key="2">
    <source>
        <dbReference type="EMBL" id="BCA50634.1"/>
    </source>
</evidence>
<evidence type="ECO:0000256" key="1">
    <source>
        <dbReference type="SAM" id="Phobius"/>
    </source>
</evidence>
<gene>
    <name evidence="2" type="ORF">BatF92_25760</name>
    <name evidence="6" type="ORF">DW780_09920</name>
    <name evidence="4" type="ORF">GAN75_08840</name>
    <name evidence="5" type="ORF">GAN91_17510</name>
    <name evidence="3" type="ORF">GAO51_10725</name>
    <name evidence="7" type="ORF">KQP68_24295</name>
    <name evidence="8" type="ORF">KQP74_10050</name>
</gene>
<feature type="transmembrane region" description="Helical" evidence="1">
    <location>
        <begin position="59"/>
        <end position="80"/>
    </location>
</feature>
<dbReference type="EMBL" id="CP083680">
    <property type="protein sequence ID" value="UYU66641.1"/>
    <property type="molecule type" value="Genomic_DNA"/>
</dbReference>
<keyword evidence="1" id="KW-0812">Transmembrane</keyword>
<keyword evidence="1" id="KW-1133">Transmembrane helix</keyword>
<reference evidence="7 14" key="4">
    <citation type="submission" date="2021-06" db="EMBL/GenBank/DDBJ databases">
        <title>Interrogation of the integrated mobile genetic elements in gut-associated Bacteroides with a consensus prediction approach.</title>
        <authorList>
            <person name="Campbell D.E."/>
            <person name="Leigh J.R."/>
            <person name="Kim T."/>
            <person name="England W."/>
            <person name="Whitaker R.J."/>
            <person name="Degnan P.H."/>
        </authorList>
    </citation>
    <scope>NUCLEOTIDE SEQUENCE</scope>
    <source>
        <strain evidence="8">VPI-3443</strain>
        <strain evidence="7 14">WAL8669</strain>
    </source>
</reference>
<evidence type="ECO:0000313" key="9">
    <source>
        <dbReference type="Proteomes" id="UP000284785"/>
    </source>
</evidence>
<dbReference type="EMBL" id="WCSY01000009">
    <property type="protein sequence ID" value="KAB4313354.1"/>
    <property type="molecule type" value="Genomic_DNA"/>
</dbReference>
<evidence type="ECO:0000313" key="7">
    <source>
        <dbReference type="EMBL" id="UYU66641.1"/>
    </source>
</evidence>
<dbReference type="Proteomes" id="UP000436825">
    <property type="component" value="Unassembled WGS sequence"/>
</dbReference>